<gene>
    <name evidence="2" type="ORF">PCANC_04784</name>
</gene>
<comment type="caution">
    <text evidence="2">The sequence shown here is derived from an EMBL/GenBank/DDBJ whole genome shotgun (WGS) entry which is preliminary data.</text>
</comment>
<dbReference type="EMBL" id="PGCJ01000046">
    <property type="protein sequence ID" value="PLW54428.1"/>
    <property type="molecule type" value="Genomic_DNA"/>
</dbReference>
<dbReference type="Proteomes" id="UP000235388">
    <property type="component" value="Unassembled WGS sequence"/>
</dbReference>
<name>A0A2N5VWQ5_9BASI</name>
<sequence>MQSDNEESPSNCCQADPQHTEVEGLDGPFGDTGNPGSAPAALPTLNNTMTTHVNPLYAMLGVQPIRSDLAALFNELPENKRLSPILATLVAVLSRLEGITRMDVDHGLTPSSLLSHSEQVCMFKYSIHVKNLIWKCEKQFLAKEDVEAYAEDNQENSLFHMVMAEICIQPAPFLCKEFPPKFISQDHATVAHVHTEVRLILKQVRHKARNVLLIGIVEGNKPKLPKIPYIVELSRLMCRHLVAGQAAMSNVEVDAKVGPHLQICFAYLQLETLVNHLLSNSILQFFAVGPD</sequence>
<dbReference type="OrthoDB" id="2498923at2759"/>
<keyword evidence="3" id="KW-1185">Reference proteome</keyword>
<feature type="region of interest" description="Disordered" evidence="1">
    <location>
        <begin position="1"/>
        <end position="43"/>
    </location>
</feature>
<evidence type="ECO:0000313" key="2">
    <source>
        <dbReference type="EMBL" id="PLW54428.1"/>
    </source>
</evidence>
<protein>
    <submittedName>
        <fullName evidence="2">Uncharacterized protein</fullName>
    </submittedName>
</protein>
<dbReference type="AlphaFoldDB" id="A0A2N5VWQ5"/>
<accession>A0A2N5VWQ5</accession>
<proteinExistence type="predicted"/>
<organism evidence="2 3">
    <name type="scientific">Puccinia coronata f. sp. avenae</name>
    <dbReference type="NCBI Taxonomy" id="200324"/>
    <lineage>
        <taxon>Eukaryota</taxon>
        <taxon>Fungi</taxon>
        <taxon>Dikarya</taxon>
        <taxon>Basidiomycota</taxon>
        <taxon>Pucciniomycotina</taxon>
        <taxon>Pucciniomycetes</taxon>
        <taxon>Pucciniales</taxon>
        <taxon>Pucciniaceae</taxon>
        <taxon>Puccinia</taxon>
    </lineage>
</organism>
<evidence type="ECO:0000313" key="3">
    <source>
        <dbReference type="Proteomes" id="UP000235388"/>
    </source>
</evidence>
<reference evidence="2 3" key="1">
    <citation type="submission" date="2017-11" db="EMBL/GenBank/DDBJ databases">
        <title>De novo assembly and phasing of dikaryotic genomes from two isolates of Puccinia coronata f. sp. avenae, the causal agent of oat crown rust.</title>
        <authorList>
            <person name="Miller M.E."/>
            <person name="Zhang Y."/>
            <person name="Omidvar V."/>
            <person name="Sperschneider J."/>
            <person name="Schwessinger B."/>
            <person name="Raley C."/>
            <person name="Palmer J.M."/>
            <person name="Garnica D."/>
            <person name="Upadhyaya N."/>
            <person name="Rathjen J."/>
            <person name="Taylor J.M."/>
            <person name="Park R.F."/>
            <person name="Dodds P.N."/>
            <person name="Hirsch C.D."/>
            <person name="Kianian S.F."/>
            <person name="Figueroa M."/>
        </authorList>
    </citation>
    <scope>NUCLEOTIDE SEQUENCE [LARGE SCALE GENOMIC DNA]</scope>
    <source>
        <strain evidence="2">12NC29</strain>
    </source>
</reference>
<evidence type="ECO:0000256" key="1">
    <source>
        <dbReference type="SAM" id="MobiDB-lite"/>
    </source>
</evidence>
<dbReference type="STRING" id="200324.A0A2N5VWQ5"/>